<dbReference type="PRINTS" id="PR00625">
    <property type="entry name" value="JDOMAIN"/>
</dbReference>
<evidence type="ECO:0000256" key="1">
    <source>
        <dbReference type="ARBA" id="ARBA00004477"/>
    </source>
</evidence>
<dbReference type="FunFam" id="1.10.287.110:FF:000039">
    <property type="entry name" value="Protein translocation complex component (Npl1)"/>
    <property type="match status" value="1"/>
</dbReference>
<evidence type="ECO:0000313" key="12">
    <source>
        <dbReference type="EMBL" id="CDP33746.1"/>
    </source>
</evidence>
<organism evidence="12">
    <name type="scientific">Blastobotrys adeninivorans</name>
    <name type="common">Yeast</name>
    <name type="synonym">Arxula adeninivorans</name>
    <dbReference type="NCBI Taxonomy" id="409370"/>
    <lineage>
        <taxon>Eukaryota</taxon>
        <taxon>Fungi</taxon>
        <taxon>Dikarya</taxon>
        <taxon>Ascomycota</taxon>
        <taxon>Saccharomycotina</taxon>
        <taxon>Dipodascomycetes</taxon>
        <taxon>Dipodascales</taxon>
        <taxon>Trichomonascaceae</taxon>
        <taxon>Blastobotrys</taxon>
    </lineage>
</organism>
<gene>
    <name evidence="12" type="ORF">GNLVRS02_ARAD1A16566g</name>
</gene>
<dbReference type="InterPro" id="IPR004179">
    <property type="entry name" value="Sec63-dom"/>
</dbReference>
<dbReference type="PANTHER" id="PTHR24075">
    <property type="entry name" value="SEC63 DOMAIN-CONTAINING"/>
    <property type="match status" value="1"/>
</dbReference>
<dbReference type="PROSITE" id="PS50076">
    <property type="entry name" value="DNAJ_2"/>
    <property type="match status" value="1"/>
</dbReference>
<dbReference type="InterPro" id="IPR035892">
    <property type="entry name" value="C2_domain_sf"/>
</dbReference>
<dbReference type="CDD" id="cd06257">
    <property type="entry name" value="DnaJ"/>
    <property type="match status" value="1"/>
</dbReference>
<dbReference type="SMART" id="SM00973">
    <property type="entry name" value="Sec63"/>
    <property type="match status" value="1"/>
</dbReference>
<protein>
    <submittedName>
        <fullName evidence="12">ARAD1A16566p</fullName>
    </submittedName>
</protein>
<dbReference type="GO" id="GO:0008320">
    <property type="term" value="F:protein transmembrane transporter activity"/>
    <property type="evidence" value="ECO:0007669"/>
    <property type="project" value="TreeGrafter"/>
</dbReference>
<keyword evidence="5" id="KW-0653">Protein transport</keyword>
<feature type="compositionally biased region" description="Acidic residues" evidence="9">
    <location>
        <begin position="607"/>
        <end position="629"/>
    </location>
</feature>
<dbReference type="SUPFAM" id="SSF46565">
    <property type="entry name" value="Chaperone J-domain"/>
    <property type="match status" value="1"/>
</dbReference>
<dbReference type="PANTHER" id="PTHR24075:SF0">
    <property type="entry name" value="TRANSLOCATION PROTEIN SEC63 HOMOLOG"/>
    <property type="match status" value="1"/>
</dbReference>
<dbReference type="Pfam" id="PF00226">
    <property type="entry name" value="DnaJ"/>
    <property type="match status" value="1"/>
</dbReference>
<dbReference type="GO" id="GO:0006620">
    <property type="term" value="P:post-translational protein targeting to endoplasmic reticulum membrane"/>
    <property type="evidence" value="ECO:0007669"/>
    <property type="project" value="TreeGrafter"/>
</dbReference>
<evidence type="ECO:0000259" key="11">
    <source>
        <dbReference type="PROSITE" id="PS50076"/>
    </source>
</evidence>
<feature type="transmembrane region" description="Helical" evidence="10">
    <location>
        <begin position="14"/>
        <end position="35"/>
    </location>
</feature>
<sequence>MSDSRYSYDEKAEVWPYFAVTLLSVVLVPTTVVNVRRLWRNDEAILEAANKKAVQLEESARPHNFEEIEKFKRKERRQSALSKTNVFIAVGWVLLAYFVHVIYVSQQAASGEERKLFDPYEILGVSFSATEKQIKSTYRKLSLQFHPDKIRDLGNRTMDEIEEKYVEITKAYKALTDEVTRENFLKYGHPDGPQQTSHGIALPKFLVEGKGSPVVIASYALFVGIVLPWVVGSWWAGARAYTRTGIHQKTAADFFEACAKDQAHFVTYDRIVDLLSSATEYTLLVPHLKPAQIRQLIESHLNRTPSKQEADKLVIVARAPKILAGYLDIAAAFKDTGLCTRVVDVSRCIVQAVPIADQAYGAKLQLPGVSIADVEAQGNDIKLSPAAVQVGRKTIPTLHLVKAFFRVPGENGVVPPQSQSHLVIKFAVLPLGAKLPEIPSELLEDDDEKQHKILQEPLSTNNTDEPIPHVHAPYFPTTYTPVWYGFISNERDGKLIDGPTELKNLSFDNLQLSDKELADGTKIRLATFKIQLTSATPPMVGEFSFRLSLLSSGYFGCDIVDSVKMKVENPPPVSEQEDYDISDPEEDSVAGAMEQLKGGNTKASSANDDDSSDEEEDLSDFDTDTEDEA</sequence>
<evidence type="ECO:0000256" key="4">
    <source>
        <dbReference type="ARBA" id="ARBA00022824"/>
    </source>
</evidence>
<dbReference type="AlphaFoldDB" id="A0A060T3K6"/>
<keyword evidence="7 10" id="KW-0472">Membrane</keyword>
<feature type="compositionally biased region" description="Acidic residues" evidence="9">
    <location>
        <begin position="575"/>
        <end position="588"/>
    </location>
</feature>
<evidence type="ECO:0000256" key="3">
    <source>
        <dbReference type="ARBA" id="ARBA00022692"/>
    </source>
</evidence>
<evidence type="ECO:0000256" key="6">
    <source>
        <dbReference type="ARBA" id="ARBA00022989"/>
    </source>
</evidence>
<evidence type="ECO:0000256" key="5">
    <source>
        <dbReference type="ARBA" id="ARBA00022927"/>
    </source>
</evidence>
<evidence type="ECO:0000256" key="9">
    <source>
        <dbReference type="SAM" id="MobiDB-lite"/>
    </source>
</evidence>
<evidence type="ECO:0000256" key="8">
    <source>
        <dbReference type="ARBA" id="ARBA00023186"/>
    </source>
</evidence>
<dbReference type="GO" id="GO:0003723">
    <property type="term" value="F:RNA binding"/>
    <property type="evidence" value="ECO:0007669"/>
    <property type="project" value="TreeGrafter"/>
</dbReference>
<feature type="transmembrane region" description="Helical" evidence="10">
    <location>
        <begin position="80"/>
        <end position="103"/>
    </location>
</feature>
<keyword evidence="3 10" id="KW-0812">Transmembrane</keyword>
<comment type="subcellular location">
    <subcellularLocation>
        <location evidence="1">Endoplasmic reticulum membrane</location>
        <topology evidence="1">Multi-pass membrane protein</topology>
    </subcellularLocation>
</comment>
<evidence type="ECO:0000256" key="10">
    <source>
        <dbReference type="SAM" id="Phobius"/>
    </source>
</evidence>
<dbReference type="InterPro" id="IPR001623">
    <property type="entry name" value="DnaJ_domain"/>
</dbReference>
<dbReference type="GO" id="GO:0006614">
    <property type="term" value="P:SRP-dependent cotranslational protein targeting to membrane"/>
    <property type="evidence" value="ECO:0007669"/>
    <property type="project" value="TreeGrafter"/>
</dbReference>
<feature type="domain" description="J" evidence="11">
    <location>
        <begin position="118"/>
        <end position="188"/>
    </location>
</feature>
<reference evidence="12" key="1">
    <citation type="submission" date="2014-02" db="EMBL/GenBank/DDBJ databases">
        <authorList>
            <person name="Genoscope - CEA"/>
        </authorList>
    </citation>
    <scope>NUCLEOTIDE SEQUENCE</scope>
    <source>
        <strain evidence="12">LS3</strain>
    </source>
</reference>
<dbReference type="InterPro" id="IPR014756">
    <property type="entry name" value="Ig_E-set"/>
</dbReference>
<evidence type="ECO:0000256" key="7">
    <source>
        <dbReference type="ARBA" id="ARBA00023136"/>
    </source>
</evidence>
<dbReference type="GO" id="GO:0031207">
    <property type="term" value="C:Sec62/Sec63 complex"/>
    <property type="evidence" value="ECO:0007669"/>
    <property type="project" value="TreeGrafter"/>
</dbReference>
<accession>A0A060T3K6</accession>
<keyword evidence="2" id="KW-0813">Transport</keyword>
<evidence type="ECO:0000256" key="2">
    <source>
        <dbReference type="ARBA" id="ARBA00022448"/>
    </source>
</evidence>
<feature type="transmembrane region" description="Helical" evidence="10">
    <location>
        <begin position="216"/>
        <end position="236"/>
    </location>
</feature>
<dbReference type="SMART" id="SM00271">
    <property type="entry name" value="DnaJ"/>
    <property type="match status" value="1"/>
</dbReference>
<reference evidence="12" key="2">
    <citation type="submission" date="2014-06" db="EMBL/GenBank/DDBJ databases">
        <title>The complete genome of Blastobotrys (Arxula) adeninivorans LS3 - a yeast of biotechnological interest.</title>
        <authorList>
            <person name="Kunze G."/>
            <person name="Gaillardin C."/>
            <person name="Czernicka M."/>
            <person name="Durrens P."/>
            <person name="Martin T."/>
            <person name="Boer E."/>
            <person name="Gabaldon T."/>
            <person name="Cruz J."/>
            <person name="Talla E."/>
            <person name="Marck C."/>
            <person name="Goffeau A."/>
            <person name="Barbe V."/>
            <person name="Baret P."/>
            <person name="Baronian K."/>
            <person name="Beier S."/>
            <person name="Bleykasten C."/>
            <person name="Bode R."/>
            <person name="Casaregola S."/>
            <person name="Despons L."/>
            <person name="Fairhead C."/>
            <person name="Giersberg M."/>
            <person name="Gierski P."/>
            <person name="Hahnel U."/>
            <person name="Hartmann A."/>
            <person name="Jankowska D."/>
            <person name="Jubin C."/>
            <person name="Jung P."/>
            <person name="Lafontaine I."/>
            <person name="Leh-Louis V."/>
            <person name="Lemaire M."/>
            <person name="Marcet-Houben M."/>
            <person name="Mascher M."/>
            <person name="Morel G."/>
            <person name="Richard G.-F."/>
            <person name="Riechen J."/>
            <person name="Sacerdot C."/>
            <person name="Sarkar A."/>
            <person name="Savel G."/>
            <person name="Schacherer J."/>
            <person name="Sherman D."/>
            <person name="Straub M.-L."/>
            <person name="Stein N."/>
            <person name="Thierry A."/>
            <person name="Trautwein-Schult A."/>
            <person name="Westhof E."/>
            <person name="Worch S."/>
            <person name="Dujon B."/>
            <person name="Souciet J.-L."/>
            <person name="Wincker P."/>
            <person name="Scholz U."/>
            <person name="Neuveglise N."/>
        </authorList>
    </citation>
    <scope>NUCLEOTIDE SEQUENCE</scope>
    <source>
        <strain evidence="12">LS3</strain>
    </source>
</reference>
<name>A0A060T3K6_BLAAD</name>
<dbReference type="InterPro" id="IPR036869">
    <property type="entry name" value="J_dom_sf"/>
</dbReference>
<dbReference type="EMBL" id="HG937691">
    <property type="protein sequence ID" value="CDP33746.1"/>
    <property type="molecule type" value="Genomic_DNA"/>
</dbReference>
<dbReference type="Gene3D" id="1.10.287.110">
    <property type="entry name" value="DnaJ domain"/>
    <property type="match status" value="1"/>
</dbReference>
<dbReference type="Gene3D" id="2.60.40.150">
    <property type="entry name" value="C2 domain"/>
    <property type="match status" value="1"/>
</dbReference>
<dbReference type="PhylomeDB" id="A0A060T3K6"/>
<keyword evidence="4" id="KW-0256">Endoplasmic reticulum</keyword>
<keyword evidence="8" id="KW-0143">Chaperone</keyword>
<dbReference type="SUPFAM" id="SSF158702">
    <property type="entry name" value="Sec63 N-terminal domain-like"/>
    <property type="match status" value="1"/>
</dbReference>
<keyword evidence="6 10" id="KW-1133">Transmembrane helix</keyword>
<feature type="region of interest" description="Disordered" evidence="9">
    <location>
        <begin position="568"/>
        <end position="629"/>
    </location>
</feature>
<proteinExistence type="predicted"/>
<dbReference type="SUPFAM" id="SSF81296">
    <property type="entry name" value="E set domains"/>
    <property type="match status" value="1"/>
</dbReference>